<dbReference type="EMBL" id="OU503045">
    <property type="protein sequence ID" value="CAI9769780.1"/>
    <property type="molecule type" value="Genomic_DNA"/>
</dbReference>
<name>A0AAD2E053_9LAMI</name>
<dbReference type="Gene3D" id="3.40.50.1110">
    <property type="entry name" value="SGNH hydrolase"/>
    <property type="match status" value="2"/>
</dbReference>
<dbReference type="PANTHER" id="PTHR45648">
    <property type="entry name" value="GDSL LIPASE/ACYLHYDROLASE FAMILY PROTEIN (AFU_ORTHOLOGUE AFUA_4G14700)"/>
    <property type="match status" value="1"/>
</dbReference>
<reference evidence="3" key="1">
    <citation type="submission" date="2023-05" db="EMBL/GenBank/DDBJ databases">
        <authorList>
            <person name="Huff M."/>
        </authorList>
    </citation>
    <scope>NUCLEOTIDE SEQUENCE</scope>
</reference>
<accession>A0AAD2E053</accession>
<feature type="signal peptide" evidence="2">
    <location>
        <begin position="1"/>
        <end position="24"/>
    </location>
</feature>
<feature type="chain" id="PRO_5042181637" description="GDSL esterase/lipase" evidence="2">
    <location>
        <begin position="25"/>
        <end position="234"/>
    </location>
</feature>
<evidence type="ECO:0000313" key="4">
    <source>
        <dbReference type="Proteomes" id="UP000834106"/>
    </source>
</evidence>
<evidence type="ECO:0000313" key="3">
    <source>
        <dbReference type="EMBL" id="CAI9769780.1"/>
    </source>
</evidence>
<dbReference type="Proteomes" id="UP000834106">
    <property type="component" value="Chromosome 10"/>
</dbReference>
<keyword evidence="1" id="KW-0378">Hydrolase</keyword>
<dbReference type="PANTHER" id="PTHR45648:SF17">
    <property type="entry name" value="GDSL ESTERASE_LIPASE"/>
    <property type="match status" value="1"/>
</dbReference>
<sequence>MAKTFIPWFLSLFVLLANIFPYLADNATLPTIFILGDSTADVGTNSFIPDSQARANFPHNGVDFPDGIPTGRFSNGFNSADHLAMLLGLKRSPSPYLFLLNQTSGHHKLLHRGVNFASGGAGLLYETGQNLALYNLGARKFGIISVAPVGCCPANRLAYKRLTGKEGCFEAMNNVAFAFQSALNTLLYNISSQLPEMKYSLGYAYNMTNDVINHPHDFTTGSLYDIISDSIIRS</sequence>
<evidence type="ECO:0008006" key="5">
    <source>
        <dbReference type="Google" id="ProtNLM"/>
    </source>
</evidence>
<dbReference type="AlphaFoldDB" id="A0AAD2E053"/>
<evidence type="ECO:0000256" key="2">
    <source>
        <dbReference type="SAM" id="SignalP"/>
    </source>
</evidence>
<dbReference type="InterPro" id="IPR051058">
    <property type="entry name" value="GDSL_Est/Lipase"/>
</dbReference>
<organism evidence="3 4">
    <name type="scientific">Fraxinus pennsylvanica</name>
    <dbReference type="NCBI Taxonomy" id="56036"/>
    <lineage>
        <taxon>Eukaryota</taxon>
        <taxon>Viridiplantae</taxon>
        <taxon>Streptophyta</taxon>
        <taxon>Embryophyta</taxon>
        <taxon>Tracheophyta</taxon>
        <taxon>Spermatophyta</taxon>
        <taxon>Magnoliopsida</taxon>
        <taxon>eudicotyledons</taxon>
        <taxon>Gunneridae</taxon>
        <taxon>Pentapetalae</taxon>
        <taxon>asterids</taxon>
        <taxon>lamiids</taxon>
        <taxon>Lamiales</taxon>
        <taxon>Oleaceae</taxon>
        <taxon>Oleeae</taxon>
        <taxon>Fraxinus</taxon>
    </lineage>
</organism>
<gene>
    <name evidence="3" type="ORF">FPE_LOCUS16510</name>
</gene>
<keyword evidence="2" id="KW-0732">Signal</keyword>
<dbReference type="InterPro" id="IPR036514">
    <property type="entry name" value="SGNH_hydro_sf"/>
</dbReference>
<keyword evidence="4" id="KW-1185">Reference proteome</keyword>
<proteinExistence type="predicted"/>
<protein>
    <recommendedName>
        <fullName evidence="5">GDSL esterase/lipase</fullName>
    </recommendedName>
</protein>
<dbReference type="GO" id="GO:0016787">
    <property type="term" value="F:hydrolase activity"/>
    <property type="evidence" value="ECO:0007669"/>
    <property type="project" value="UniProtKB-KW"/>
</dbReference>
<evidence type="ECO:0000256" key="1">
    <source>
        <dbReference type="ARBA" id="ARBA00022801"/>
    </source>
</evidence>